<evidence type="ECO:0000256" key="1">
    <source>
        <dbReference type="SAM" id="MobiDB-lite"/>
    </source>
</evidence>
<dbReference type="OrthoDB" id="7492418at2759"/>
<feature type="region of interest" description="Disordered" evidence="1">
    <location>
        <begin position="1"/>
        <end position="21"/>
    </location>
</feature>
<accession>A0A8S4R0S0</accession>
<dbReference type="AlphaFoldDB" id="A0A8S4R0S0"/>
<gene>
    <name evidence="2" type="primary">jg13439</name>
    <name evidence="2" type="ORF">PAEG_LOCUS8462</name>
</gene>
<name>A0A8S4R0S0_9NEOP</name>
<comment type="caution">
    <text evidence="2">The sequence shown here is derived from an EMBL/GenBank/DDBJ whole genome shotgun (WGS) entry which is preliminary data.</text>
</comment>
<sequence length="86" mass="9537">MDTLQAMSSNKEARKLHADNRRMQKELSALRAEVKALRSSFSAREKSPAVGQPAYDANLQTSPAFVEMNADSGRNSKEGLRHRPHG</sequence>
<organism evidence="2 3">
    <name type="scientific">Pararge aegeria aegeria</name>
    <dbReference type="NCBI Taxonomy" id="348720"/>
    <lineage>
        <taxon>Eukaryota</taxon>
        <taxon>Metazoa</taxon>
        <taxon>Ecdysozoa</taxon>
        <taxon>Arthropoda</taxon>
        <taxon>Hexapoda</taxon>
        <taxon>Insecta</taxon>
        <taxon>Pterygota</taxon>
        <taxon>Neoptera</taxon>
        <taxon>Endopterygota</taxon>
        <taxon>Lepidoptera</taxon>
        <taxon>Glossata</taxon>
        <taxon>Ditrysia</taxon>
        <taxon>Papilionoidea</taxon>
        <taxon>Nymphalidae</taxon>
        <taxon>Satyrinae</taxon>
        <taxon>Satyrini</taxon>
        <taxon>Parargina</taxon>
        <taxon>Pararge</taxon>
    </lineage>
</organism>
<evidence type="ECO:0000313" key="3">
    <source>
        <dbReference type="Proteomes" id="UP000838756"/>
    </source>
</evidence>
<protein>
    <submittedName>
        <fullName evidence="2">Jg13439 protein</fullName>
    </submittedName>
</protein>
<reference evidence="2" key="1">
    <citation type="submission" date="2022-03" db="EMBL/GenBank/DDBJ databases">
        <authorList>
            <person name="Lindestad O."/>
        </authorList>
    </citation>
    <scope>NUCLEOTIDE SEQUENCE</scope>
</reference>
<keyword evidence="3" id="KW-1185">Reference proteome</keyword>
<feature type="compositionally biased region" description="Polar residues" evidence="1">
    <location>
        <begin position="1"/>
        <end position="10"/>
    </location>
</feature>
<proteinExistence type="predicted"/>
<feature type="compositionally biased region" description="Basic and acidic residues" evidence="1">
    <location>
        <begin position="11"/>
        <end position="21"/>
    </location>
</feature>
<dbReference type="Proteomes" id="UP000838756">
    <property type="component" value="Unassembled WGS sequence"/>
</dbReference>
<evidence type="ECO:0000313" key="2">
    <source>
        <dbReference type="EMBL" id="CAH2228962.1"/>
    </source>
</evidence>
<dbReference type="EMBL" id="CAKXAJ010024520">
    <property type="protein sequence ID" value="CAH2228962.1"/>
    <property type="molecule type" value="Genomic_DNA"/>
</dbReference>